<keyword evidence="2 7" id="KW-0808">Transferase</keyword>
<organism evidence="10 11">
    <name type="scientific">Apiosordaria backusii</name>
    <dbReference type="NCBI Taxonomy" id="314023"/>
    <lineage>
        <taxon>Eukaryota</taxon>
        <taxon>Fungi</taxon>
        <taxon>Dikarya</taxon>
        <taxon>Ascomycota</taxon>
        <taxon>Pezizomycotina</taxon>
        <taxon>Sordariomycetes</taxon>
        <taxon>Sordariomycetidae</taxon>
        <taxon>Sordariales</taxon>
        <taxon>Lasiosphaeriaceae</taxon>
        <taxon>Apiosordaria</taxon>
    </lineage>
</organism>
<keyword evidence="5 7" id="KW-0067">ATP-binding</keyword>
<keyword evidence="11" id="KW-1185">Reference proteome</keyword>
<feature type="domain" description="PI3K/PI4K catalytic" evidence="9">
    <location>
        <begin position="166"/>
        <end position="585"/>
    </location>
</feature>
<dbReference type="PROSITE" id="PS50290">
    <property type="entry name" value="PI3_4_KINASE_3"/>
    <property type="match status" value="1"/>
</dbReference>
<comment type="similarity">
    <text evidence="7">Belongs to the PI3/PI4-kinase family.</text>
</comment>
<dbReference type="InterPro" id="IPR000403">
    <property type="entry name" value="PI3/4_kinase_cat_dom"/>
</dbReference>
<dbReference type="Pfam" id="PF00454">
    <property type="entry name" value="PI3_PI4_kinase"/>
    <property type="match status" value="1"/>
</dbReference>
<comment type="caution">
    <text evidence="10">The sequence shown here is derived from an EMBL/GenBank/DDBJ whole genome shotgun (WGS) entry which is preliminary data.</text>
</comment>
<dbReference type="EMBL" id="JAUKTV010000007">
    <property type="protein sequence ID" value="KAK0735858.1"/>
    <property type="molecule type" value="Genomic_DNA"/>
</dbReference>
<keyword evidence="4 7" id="KW-0418">Kinase</keyword>
<gene>
    <name evidence="10" type="ORF">B0T21DRAFT_442872</name>
</gene>
<dbReference type="GO" id="GO:0005524">
    <property type="term" value="F:ATP binding"/>
    <property type="evidence" value="ECO:0007669"/>
    <property type="project" value="UniProtKB-UniRule"/>
</dbReference>
<name>A0AA40EHE2_9PEZI</name>
<protein>
    <recommendedName>
        <fullName evidence="7">Phosphatidylinositol 4-kinase</fullName>
        <ecNumber evidence="7">2.7.1.67</ecNumber>
    </recommendedName>
</protein>
<dbReference type="PROSITE" id="PS00916">
    <property type="entry name" value="PI3_4_KINASE_2"/>
    <property type="match status" value="1"/>
</dbReference>
<comment type="catalytic activity">
    <reaction evidence="7">
        <text>a 1,2-diacyl-sn-glycero-3-phospho-(1D-myo-inositol) + ATP = a 1,2-diacyl-sn-glycero-3-phospho-(1D-myo-inositol 4-phosphate) + ADP + H(+)</text>
        <dbReference type="Rhea" id="RHEA:19877"/>
        <dbReference type="ChEBI" id="CHEBI:15378"/>
        <dbReference type="ChEBI" id="CHEBI:30616"/>
        <dbReference type="ChEBI" id="CHEBI:57880"/>
        <dbReference type="ChEBI" id="CHEBI:58178"/>
        <dbReference type="ChEBI" id="CHEBI:456216"/>
        <dbReference type="EC" id="2.7.1.67"/>
    </reaction>
</comment>
<evidence type="ECO:0000256" key="3">
    <source>
        <dbReference type="ARBA" id="ARBA00022741"/>
    </source>
</evidence>
<keyword evidence="1 7" id="KW-1003">Cell membrane</keyword>
<dbReference type="Proteomes" id="UP001172159">
    <property type="component" value="Unassembled WGS sequence"/>
</dbReference>
<sequence length="845" mass="94105">MPRTRPATTGYERLAQADQFSDDSGDEDPLAHSYASLQPAQAPRYAPITQPRPHSGMSTPKRRRSSSSVNARGRGRRARSNSGVDLKAINARLERWADEIASKFKRGRNKKTGEEERLEIHHSVFQPPEGVRPVTAEQLAVPEPGYMTRAEFEAIVDSVREAIRQGVQPLMISQGSSGSYFARNPEGKVVGVFKPKDEEPYAAGNPKWNKWIHRNLFPCCFGRACLIPNLSYVSEAAAYVLDEQLRTHMVPYTDVVYLSSKSFHYPFWDRYNFSRKKKTLPAKPGSFQVFLKGFKDANIFLREHPWPDQYLSGFRTNDPHRKKKKRWVDNCRPTGALQHDGDSDEEGQDSPASATPGPGNFVWTPSLKQSFREELEKLVILDYIMRNTDRGLDNWMIKVDWETQKASIASEPVRLNTADIQDPEEEPEEGPRPVDLSSREPPKTRASYPYRTERPMNASTPVSATPDPKISIGAIDNSLSWPWKHPDAWRSFPFGWLFLPVDLIGRPFSQKTREHFLPLLTSTTWWSQTQLALRRVFQMDPDFQEKMFSRQIAVMKGQAWNVVETLKTADHGPLELTRRAKVCVWDDLVDVPVAVPMRVASAEMRRRAVEESEMAAAGSKGGREEDGREGEEEEEMDIGAFGTAESETASAPAATGAVGEVTDLLGMASPVGDLPNPGRFEIAMGEEVVSPGLGTTTGQFETVGNSNNGRVTRPALKHASYSQPHRSLNMYSPDRGSASSTAAAAAANHQRRFSFATAAGRRESNSIAAQLYGSHGGRLSWEGGGGRQGGYMRSGEEWEEGEEVDALEGGDLGYAAATGMEGNRRKVIVERLEAVKTRNPVFTCW</sequence>
<feature type="compositionally biased region" description="Acidic residues" evidence="8">
    <location>
        <begin position="627"/>
        <end position="636"/>
    </location>
</feature>
<evidence type="ECO:0000256" key="1">
    <source>
        <dbReference type="ARBA" id="ARBA00022475"/>
    </source>
</evidence>
<evidence type="ECO:0000256" key="6">
    <source>
        <dbReference type="ARBA" id="ARBA00023136"/>
    </source>
</evidence>
<proteinExistence type="inferred from homology"/>
<evidence type="ECO:0000256" key="8">
    <source>
        <dbReference type="SAM" id="MobiDB-lite"/>
    </source>
</evidence>
<dbReference type="PANTHER" id="PTHR12865:SF1">
    <property type="entry name" value="PHOSPHATIDYLINOSITOL 4-KINASE TYPE 2"/>
    <property type="match status" value="1"/>
</dbReference>
<dbReference type="EC" id="2.7.1.67" evidence="7"/>
<dbReference type="GO" id="GO:0005768">
    <property type="term" value="C:endosome"/>
    <property type="evidence" value="ECO:0007669"/>
    <property type="project" value="UniProtKB-UniRule"/>
</dbReference>
<dbReference type="GO" id="GO:0005886">
    <property type="term" value="C:plasma membrane"/>
    <property type="evidence" value="ECO:0007669"/>
    <property type="project" value="UniProtKB-SubCell"/>
</dbReference>
<dbReference type="GO" id="GO:0007032">
    <property type="term" value="P:endosome organization"/>
    <property type="evidence" value="ECO:0007669"/>
    <property type="project" value="TreeGrafter"/>
</dbReference>
<evidence type="ECO:0000256" key="4">
    <source>
        <dbReference type="ARBA" id="ARBA00022777"/>
    </source>
</evidence>
<evidence type="ECO:0000256" key="2">
    <source>
        <dbReference type="ARBA" id="ARBA00022679"/>
    </source>
</evidence>
<dbReference type="GO" id="GO:0046854">
    <property type="term" value="P:phosphatidylinositol phosphate biosynthetic process"/>
    <property type="evidence" value="ECO:0007669"/>
    <property type="project" value="UniProtKB-UniRule"/>
</dbReference>
<dbReference type="InterPro" id="IPR039756">
    <property type="entry name" value="Lsb6/PI4K2"/>
</dbReference>
<keyword evidence="3 7" id="KW-0547">Nucleotide-binding</keyword>
<feature type="compositionally biased region" description="Basic and acidic residues" evidence="8">
    <location>
        <begin position="429"/>
        <end position="443"/>
    </location>
</feature>
<reference evidence="10" key="1">
    <citation type="submission" date="2023-06" db="EMBL/GenBank/DDBJ databases">
        <title>Genome-scale phylogeny and comparative genomics of the fungal order Sordariales.</title>
        <authorList>
            <consortium name="Lawrence Berkeley National Laboratory"/>
            <person name="Hensen N."/>
            <person name="Bonometti L."/>
            <person name="Westerberg I."/>
            <person name="Brannstrom I.O."/>
            <person name="Guillou S."/>
            <person name="Cros-Aarteil S."/>
            <person name="Calhoun S."/>
            <person name="Haridas S."/>
            <person name="Kuo A."/>
            <person name="Mondo S."/>
            <person name="Pangilinan J."/>
            <person name="Riley R."/>
            <person name="Labutti K."/>
            <person name="Andreopoulos B."/>
            <person name="Lipzen A."/>
            <person name="Chen C."/>
            <person name="Yanf M."/>
            <person name="Daum C."/>
            <person name="Ng V."/>
            <person name="Clum A."/>
            <person name="Steindorff A."/>
            <person name="Ohm R."/>
            <person name="Martin F."/>
            <person name="Silar P."/>
            <person name="Natvig D."/>
            <person name="Lalanne C."/>
            <person name="Gautier V."/>
            <person name="Ament-Velasquez S.L."/>
            <person name="Kruys A."/>
            <person name="Hutchinson M.I."/>
            <person name="Powell A.J."/>
            <person name="Barry K."/>
            <person name="Miller A.N."/>
            <person name="Grigoriev I.V."/>
            <person name="Debuchy R."/>
            <person name="Gladieux P."/>
            <person name="Thoren M.H."/>
            <person name="Johannesson H."/>
        </authorList>
    </citation>
    <scope>NUCLEOTIDE SEQUENCE</scope>
    <source>
        <strain evidence="10">CBS 540.89</strain>
    </source>
</reference>
<evidence type="ECO:0000313" key="10">
    <source>
        <dbReference type="EMBL" id="KAK0735858.1"/>
    </source>
</evidence>
<accession>A0AA40EHE2</accession>
<dbReference type="AlphaFoldDB" id="A0AA40EHE2"/>
<evidence type="ECO:0000256" key="7">
    <source>
        <dbReference type="RuleBase" id="RU367084"/>
    </source>
</evidence>
<evidence type="ECO:0000256" key="5">
    <source>
        <dbReference type="ARBA" id="ARBA00022840"/>
    </source>
</evidence>
<evidence type="ECO:0000259" key="9">
    <source>
        <dbReference type="PROSITE" id="PS50290"/>
    </source>
</evidence>
<dbReference type="InterPro" id="IPR018936">
    <property type="entry name" value="PI3/4_kinase_CS"/>
</dbReference>
<dbReference type="GO" id="GO:0007030">
    <property type="term" value="P:Golgi organization"/>
    <property type="evidence" value="ECO:0007669"/>
    <property type="project" value="TreeGrafter"/>
</dbReference>
<feature type="region of interest" description="Disordered" evidence="8">
    <location>
        <begin position="605"/>
        <end position="636"/>
    </location>
</feature>
<evidence type="ECO:0000313" key="11">
    <source>
        <dbReference type="Proteomes" id="UP001172159"/>
    </source>
</evidence>
<keyword evidence="6" id="KW-0472">Membrane</keyword>
<comment type="cofactor">
    <cofactor evidence="7">
        <name>Mg(2+)</name>
        <dbReference type="ChEBI" id="CHEBI:18420"/>
    </cofactor>
    <cofactor evidence="7">
        <name>Mn(2+)</name>
        <dbReference type="ChEBI" id="CHEBI:29035"/>
    </cofactor>
</comment>
<comment type="subcellular location">
    <subcellularLocation>
        <location evidence="7">Cell membrane</location>
        <topology evidence="7">Peripheral membrane protein</topology>
    </subcellularLocation>
    <subcellularLocation>
        <location evidence="7">Vacuole membrane</location>
        <topology evidence="7">Peripheral membrane protein</topology>
    </subcellularLocation>
</comment>
<dbReference type="PANTHER" id="PTHR12865">
    <property type="entry name" value="PHOSPHATIDYLINOSITOL 4-KINASE TYPE-II"/>
    <property type="match status" value="1"/>
</dbReference>
<feature type="region of interest" description="Disordered" evidence="8">
    <location>
        <begin position="1"/>
        <end position="83"/>
    </location>
</feature>
<feature type="region of interest" description="Disordered" evidence="8">
    <location>
        <begin position="331"/>
        <end position="361"/>
    </location>
</feature>
<dbReference type="GO" id="GO:0005802">
    <property type="term" value="C:trans-Golgi network"/>
    <property type="evidence" value="ECO:0007669"/>
    <property type="project" value="TreeGrafter"/>
</dbReference>
<feature type="region of interest" description="Disordered" evidence="8">
    <location>
        <begin position="410"/>
        <end position="468"/>
    </location>
</feature>
<dbReference type="GO" id="GO:0000329">
    <property type="term" value="C:fungal-type vacuole membrane"/>
    <property type="evidence" value="ECO:0007669"/>
    <property type="project" value="TreeGrafter"/>
</dbReference>
<dbReference type="GO" id="GO:0004430">
    <property type="term" value="F:1-phosphatidylinositol 4-kinase activity"/>
    <property type="evidence" value="ECO:0007669"/>
    <property type="project" value="UniProtKB-UniRule"/>
</dbReference>